<accession>A0ACC0KQC0</accession>
<reference evidence="1 2" key="1">
    <citation type="journal article" date="2022" name="Genome Biol. Evol.">
        <title>The Spruce Budworm Genome: Reconstructing the Evolutionary History of Antifreeze Proteins.</title>
        <authorList>
            <person name="Beliveau C."/>
            <person name="Gagne P."/>
            <person name="Picq S."/>
            <person name="Vernygora O."/>
            <person name="Keeling C.I."/>
            <person name="Pinkney K."/>
            <person name="Doucet D."/>
            <person name="Wen F."/>
            <person name="Johnston J.S."/>
            <person name="Maaroufi H."/>
            <person name="Boyle B."/>
            <person name="Laroche J."/>
            <person name="Dewar K."/>
            <person name="Juretic N."/>
            <person name="Blackburn G."/>
            <person name="Nisole A."/>
            <person name="Brunet B."/>
            <person name="Brandao M."/>
            <person name="Lumley L."/>
            <person name="Duan J."/>
            <person name="Quan G."/>
            <person name="Lucarotti C.J."/>
            <person name="Roe A.D."/>
            <person name="Sperling F.A.H."/>
            <person name="Levesque R.C."/>
            <person name="Cusson M."/>
        </authorList>
    </citation>
    <scope>NUCLEOTIDE SEQUENCE [LARGE SCALE GENOMIC DNA]</scope>
    <source>
        <strain evidence="1">Glfc:IPQL:Cfum</strain>
    </source>
</reference>
<sequence>MYADDLKFSRAITSPEDVSLLQLDVNSLSKWCEYNNMNLNPNKCLHIKFTRKRTVIPSTYNIDGHILNEVDSIRDLGVILDGKLTFIPHIENIIKRASRVLGFVIRNTKSFKSSKSKILVYNSLVRSILEYCSVVWRPHYATHSLRLERIQKRFLRHMAYHGRIKYLAKRRTSYRRKLKYFNMDSLETRRVILNVIKSPPFPCPSSDSPKSYHSFMPANEKFSGRKKFPGSRGIAGGHRHSGHGSRAGGAASRDTKLNELQKLKTVALPPAHYLLES</sequence>
<comment type="caution">
    <text evidence="1">The sequence shown here is derived from an EMBL/GenBank/DDBJ whole genome shotgun (WGS) entry which is preliminary data.</text>
</comment>
<dbReference type="EMBL" id="CM046118">
    <property type="protein sequence ID" value="KAI8438347.1"/>
    <property type="molecule type" value="Genomic_DNA"/>
</dbReference>
<gene>
    <name evidence="1" type="ORF">MSG28_010913</name>
</gene>
<protein>
    <submittedName>
        <fullName evidence="1">Uncharacterized protein</fullName>
    </submittedName>
</protein>
<name>A0ACC0KQC0_CHOFU</name>
<organism evidence="1 2">
    <name type="scientific">Choristoneura fumiferana</name>
    <name type="common">Spruce budworm moth</name>
    <name type="synonym">Archips fumiferana</name>
    <dbReference type="NCBI Taxonomy" id="7141"/>
    <lineage>
        <taxon>Eukaryota</taxon>
        <taxon>Metazoa</taxon>
        <taxon>Ecdysozoa</taxon>
        <taxon>Arthropoda</taxon>
        <taxon>Hexapoda</taxon>
        <taxon>Insecta</taxon>
        <taxon>Pterygota</taxon>
        <taxon>Neoptera</taxon>
        <taxon>Endopterygota</taxon>
        <taxon>Lepidoptera</taxon>
        <taxon>Glossata</taxon>
        <taxon>Ditrysia</taxon>
        <taxon>Tortricoidea</taxon>
        <taxon>Tortricidae</taxon>
        <taxon>Tortricinae</taxon>
        <taxon>Choristoneura</taxon>
    </lineage>
</organism>
<evidence type="ECO:0000313" key="1">
    <source>
        <dbReference type="EMBL" id="KAI8438347.1"/>
    </source>
</evidence>
<keyword evidence="2" id="KW-1185">Reference proteome</keyword>
<evidence type="ECO:0000313" key="2">
    <source>
        <dbReference type="Proteomes" id="UP001064048"/>
    </source>
</evidence>
<proteinExistence type="predicted"/>
<dbReference type="Proteomes" id="UP001064048">
    <property type="component" value="Chromosome 18"/>
</dbReference>